<evidence type="ECO:0000313" key="3">
    <source>
        <dbReference type="EMBL" id="MFD2256088.1"/>
    </source>
</evidence>
<dbReference type="Pfam" id="PF13435">
    <property type="entry name" value="Cytochrome_C554"/>
    <property type="match status" value="1"/>
</dbReference>
<proteinExistence type="predicted"/>
<evidence type="ECO:0000313" key="4">
    <source>
        <dbReference type="Proteomes" id="UP001597375"/>
    </source>
</evidence>
<organism evidence="3 4">
    <name type="scientific">Luteolibacter algae</name>
    <dbReference type="NCBI Taxonomy" id="454151"/>
    <lineage>
        <taxon>Bacteria</taxon>
        <taxon>Pseudomonadati</taxon>
        <taxon>Verrucomicrobiota</taxon>
        <taxon>Verrucomicrobiia</taxon>
        <taxon>Verrucomicrobiales</taxon>
        <taxon>Verrucomicrobiaceae</taxon>
        <taxon>Luteolibacter</taxon>
    </lineage>
</organism>
<feature type="signal peptide" evidence="1">
    <location>
        <begin position="1"/>
        <end position="22"/>
    </location>
</feature>
<feature type="chain" id="PRO_5047030648" evidence="1">
    <location>
        <begin position="23"/>
        <end position="340"/>
    </location>
</feature>
<feature type="domain" description="Cytochrome c-552/4" evidence="2">
    <location>
        <begin position="38"/>
        <end position="119"/>
    </location>
</feature>
<dbReference type="EMBL" id="JBHUIT010000003">
    <property type="protein sequence ID" value="MFD2256088.1"/>
    <property type="molecule type" value="Genomic_DNA"/>
</dbReference>
<name>A0ABW5D4X6_9BACT</name>
<dbReference type="Proteomes" id="UP001597375">
    <property type="component" value="Unassembled WGS sequence"/>
</dbReference>
<dbReference type="InterPro" id="IPR036280">
    <property type="entry name" value="Multihaem_cyt_sf"/>
</dbReference>
<sequence>MKPHLFPLTLVAACLSAPLAYGQAASTLHPEKVIGSEKCADCHEEEVKAWKLSAHFRSDSVHRDAKTREEAEKIAKAMGLANANAMTTSPLCTECHFTRQKTGGATKTIGGVSCESCHGGGLDFYEIHGEIEKIPNRDERKQRSKAAGMLYPEDTALVGENCFNCHIIRDEKLVNVGGHIARSEGFNLVSWSQGEVRHNFYTPDHTRTKGENLPTTPERKRKLFVVGMLLDLEYSLRALSNGKTGGGAFRKAMGTRAHTIINKELPAVSKILGDAAPEELKKAAEIASAVKLSGDPKLVAAAADALKDPIKSLSDNHDGSALGALDSILPKKSKGTAWQP</sequence>
<accession>A0ABW5D4X6</accession>
<dbReference type="Gene3D" id="1.10.1130.10">
    <property type="entry name" value="Flavocytochrome C3, Chain A"/>
    <property type="match status" value="1"/>
</dbReference>
<comment type="caution">
    <text evidence="3">The sequence shown here is derived from an EMBL/GenBank/DDBJ whole genome shotgun (WGS) entry which is preliminary data.</text>
</comment>
<keyword evidence="1" id="KW-0732">Signal</keyword>
<evidence type="ECO:0000259" key="2">
    <source>
        <dbReference type="Pfam" id="PF13435"/>
    </source>
</evidence>
<reference evidence="4" key="1">
    <citation type="journal article" date="2019" name="Int. J. Syst. Evol. Microbiol.">
        <title>The Global Catalogue of Microorganisms (GCM) 10K type strain sequencing project: providing services to taxonomists for standard genome sequencing and annotation.</title>
        <authorList>
            <consortium name="The Broad Institute Genomics Platform"/>
            <consortium name="The Broad Institute Genome Sequencing Center for Infectious Disease"/>
            <person name="Wu L."/>
            <person name="Ma J."/>
        </authorList>
    </citation>
    <scope>NUCLEOTIDE SEQUENCE [LARGE SCALE GENOMIC DNA]</scope>
    <source>
        <strain evidence="4">CGMCC 4.7106</strain>
    </source>
</reference>
<dbReference type="RefSeq" id="WP_386819014.1">
    <property type="nucleotide sequence ID" value="NZ_JBHUIT010000003.1"/>
</dbReference>
<dbReference type="InterPro" id="IPR023155">
    <property type="entry name" value="Cyt_c-552/4"/>
</dbReference>
<protein>
    <submittedName>
        <fullName evidence="3">Cytochrome c family protein</fullName>
    </submittedName>
</protein>
<dbReference type="SUPFAM" id="SSF48695">
    <property type="entry name" value="Multiheme cytochromes"/>
    <property type="match status" value="1"/>
</dbReference>
<keyword evidence="4" id="KW-1185">Reference proteome</keyword>
<evidence type="ECO:0000256" key="1">
    <source>
        <dbReference type="SAM" id="SignalP"/>
    </source>
</evidence>
<gene>
    <name evidence="3" type="ORF">ACFSSA_05310</name>
</gene>